<name>A0A2L2TUA3_9HYPO</name>
<reference evidence="2" key="1">
    <citation type="submission" date="2014-10" db="EMBL/GenBank/DDBJ databases">
        <authorList>
            <person name="King R."/>
        </authorList>
    </citation>
    <scope>NUCLEOTIDE SEQUENCE [LARGE SCALE GENOMIC DNA]</scope>
    <source>
        <strain evidence="2">A3/5</strain>
    </source>
</reference>
<dbReference type="EMBL" id="LN649229">
    <property type="protein sequence ID" value="CEI67716.1"/>
    <property type="molecule type" value="Genomic_DNA"/>
</dbReference>
<sequence>MSPPKQEASLTRYSLGSEMIKEALRIWKDGEQEDAVNSKDWILRRGLGSKTVGQWEKSRATEVVSTEP</sequence>
<proteinExistence type="predicted"/>
<accession>A0A2L2TUA3</accession>
<organism evidence="1 2">
    <name type="scientific">Fusarium venenatum</name>
    <dbReference type="NCBI Taxonomy" id="56646"/>
    <lineage>
        <taxon>Eukaryota</taxon>
        <taxon>Fungi</taxon>
        <taxon>Dikarya</taxon>
        <taxon>Ascomycota</taxon>
        <taxon>Pezizomycotina</taxon>
        <taxon>Sordariomycetes</taxon>
        <taxon>Hypocreomycetidae</taxon>
        <taxon>Hypocreales</taxon>
        <taxon>Nectriaceae</taxon>
        <taxon>Fusarium</taxon>
    </lineage>
</organism>
<evidence type="ECO:0000313" key="1">
    <source>
        <dbReference type="EMBL" id="CEI67716.1"/>
    </source>
</evidence>
<evidence type="ECO:0000313" key="2">
    <source>
        <dbReference type="Proteomes" id="UP000245910"/>
    </source>
</evidence>
<dbReference type="Proteomes" id="UP000245910">
    <property type="component" value="Chromosome I"/>
</dbReference>
<dbReference type="AlphaFoldDB" id="A0A2L2TUA3"/>
<keyword evidence="2" id="KW-1185">Reference proteome</keyword>
<protein>
    <submittedName>
        <fullName evidence="1">Uncharacterized protein</fullName>
    </submittedName>
</protein>